<dbReference type="AlphaFoldDB" id="A0A183BHF6"/>
<dbReference type="GO" id="GO:0140570">
    <property type="term" value="P:extraction of mislocalized protein from mitochondrial outer membrane"/>
    <property type="evidence" value="ECO:0007669"/>
    <property type="project" value="TreeGrafter"/>
</dbReference>
<dbReference type="SUPFAM" id="SSF52540">
    <property type="entry name" value="P-loop containing nucleoside triphosphate hydrolases"/>
    <property type="match status" value="1"/>
</dbReference>
<sequence>MNSDQNVSSIIIKTIGFCASAAIATFVVSKALQRMMDPNYEAKENAKKRMAQIMKVLKLDSNKFNLNSYELRIATLIALPEEGADIDEIGGCSATLHRLEENVILPLRLLASKIIVPSSLYMPPKDMLYGETAKLTKALFTLTAKIQPCVIFIDEIDSVLRSRQHRDQEGTAIMKTQFMLLWDGFLKSNSTVIIIGATNRPQDVDEAIMRRLPLRLHVPKPDLVAREHILRVLLRNESLVANFNFKKVAQEMEALSGSEVKEAVRVACLLRYQNVAQTLINMPPELRSTVGTAGPSFDEVKMSHDDVIRVFHDYRNYMMETFAGAAVVTEENVAQTLINMPPELRSTVGTGPSFDEVKMSHDDVIRVFHDYRNYMMETFAGAAVVTEEVIAVD</sequence>
<keyword evidence="2 5" id="KW-0547">Nucleotide-binding</keyword>
<keyword evidence="6" id="KW-1133">Transmembrane helix</keyword>
<dbReference type="Proteomes" id="UP000050741">
    <property type="component" value="Unassembled WGS sequence"/>
</dbReference>
<protein>
    <submittedName>
        <fullName evidence="9">ATPase_AAA_core domain-containing protein</fullName>
    </submittedName>
</protein>
<evidence type="ECO:0000259" key="7">
    <source>
        <dbReference type="Pfam" id="PF00004"/>
    </source>
</evidence>
<keyword evidence="3 5" id="KW-0067">ATP-binding</keyword>
<evidence type="ECO:0000313" key="8">
    <source>
        <dbReference type="Proteomes" id="UP000050741"/>
    </source>
</evidence>
<name>A0A183BHF6_GLOPA</name>
<dbReference type="WBParaSite" id="GPLIN_000003400">
    <property type="protein sequence ID" value="GPLIN_000003400"/>
    <property type="gene ID" value="GPLIN_000003400"/>
</dbReference>
<organism evidence="8 9">
    <name type="scientific">Globodera pallida</name>
    <name type="common">Potato cyst nematode worm</name>
    <name type="synonym">Heterodera pallida</name>
    <dbReference type="NCBI Taxonomy" id="36090"/>
    <lineage>
        <taxon>Eukaryota</taxon>
        <taxon>Metazoa</taxon>
        <taxon>Ecdysozoa</taxon>
        <taxon>Nematoda</taxon>
        <taxon>Chromadorea</taxon>
        <taxon>Rhabditida</taxon>
        <taxon>Tylenchina</taxon>
        <taxon>Tylenchomorpha</taxon>
        <taxon>Tylenchoidea</taxon>
        <taxon>Heteroderidae</taxon>
        <taxon>Heteroderinae</taxon>
        <taxon>Globodera</taxon>
    </lineage>
</organism>
<dbReference type="PANTHER" id="PTHR45644">
    <property type="entry name" value="AAA ATPASE, PUTATIVE (AFU_ORTHOLOGUE AFUA_2G12920)-RELATED-RELATED"/>
    <property type="match status" value="1"/>
</dbReference>
<reference evidence="8" key="1">
    <citation type="submission" date="2013-12" db="EMBL/GenBank/DDBJ databases">
        <authorList>
            <person name="Aslett M."/>
        </authorList>
    </citation>
    <scope>NUCLEOTIDE SEQUENCE [LARGE SCALE GENOMIC DNA]</scope>
    <source>
        <strain evidence="8">Lindley</strain>
    </source>
</reference>
<evidence type="ECO:0000256" key="5">
    <source>
        <dbReference type="RuleBase" id="RU003651"/>
    </source>
</evidence>
<dbReference type="GO" id="GO:0016887">
    <property type="term" value="F:ATP hydrolysis activity"/>
    <property type="evidence" value="ECO:0007669"/>
    <property type="project" value="InterPro"/>
</dbReference>
<dbReference type="PANTHER" id="PTHR45644:SF3">
    <property type="entry name" value="FI08533P-RELATED"/>
    <property type="match status" value="1"/>
</dbReference>
<keyword evidence="8" id="KW-1185">Reference proteome</keyword>
<dbReference type="GO" id="GO:0005524">
    <property type="term" value="F:ATP binding"/>
    <property type="evidence" value="ECO:0007669"/>
    <property type="project" value="UniProtKB-KW"/>
</dbReference>
<dbReference type="Gene3D" id="1.10.8.60">
    <property type="match status" value="1"/>
</dbReference>
<feature type="transmembrane region" description="Helical" evidence="6">
    <location>
        <begin position="6"/>
        <end position="28"/>
    </location>
</feature>
<dbReference type="InterPro" id="IPR051701">
    <property type="entry name" value="Mito_OM_Translocase_MSP1"/>
</dbReference>
<dbReference type="Pfam" id="PF00004">
    <property type="entry name" value="AAA"/>
    <property type="match status" value="1"/>
</dbReference>
<evidence type="ECO:0000256" key="2">
    <source>
        <dbReference type="ARBA" id="ARBA00022741"/>
    </source>
</evidence>
<feature type="domain" description="ATPase AAA-type core" evidence="7">
    <location>
        <begin position="127"/>
        <end position="219"/>
    </location>
</feature>
<comment type="subcellular location">
    <subcellularLocation>
        <location evidence="1">Mitochondrion</location>
    </subcellularLocation>
</comment>
<evidence type="ECO:0000256" key="1">
    <source>
        <dbReference type="ARBA" id="ARBA00004173"/>
    </source>
</evidence>
<reference evidence="8" key="2">
    <citation type="submission" date="2014-05" db="EMBL/GenBank/DDBJ databases">
        <title>The genome and life-stage specific transcriptomes of Globodera pallida elucidate key aspects of plant parasitism by a cyst nematode.</title>
        <authorList>
            <person name="Cotton J.A."/>
            <person name="Lilley C.J."/>
            <person name="Jones L.M."/>
            <person name="Kikuchi T."/>
            <person name="Reid A.J."/>
            <person name="Thorpe P."/>
            <person name="Tsai I.J."/>
            <person name="Beasley H."/>
            <person name="Blok V."/>
            <person name="Cock P.J.A."/>
            <person name="Van den Akker S.E."/>
            <person name="Holroyd N."/>
            <person name="Hunt M."/>
            <person name="Mantelin S."/>
            <person name="Naghra H."/>
            <person name="Pain A."/>
            <person name="Palomares-Rius J.E."/>
            <person name="Zarowiecki M."/>
            <person name="Berriman M."/>
            <person name="Jones J.T."/>
            <person name="Urwin P.E."/>
        </authorList>
    </citation>
    <scope>NUCLEOTIDE SEQUENCE [LARGE SCALE GENOMIC DNA]</scope>
    <source>
        <strain evidence="8">Lindley</strain>
    </source>
</reference>
<evidence type="ECO:0000313" key="9">
    <source>
        <dbReference type="WBParaSite" id="GPLIN_000003400"/>
    </source>
</evidence>
<evidence type="ECO:0000256" key="4">
    <source>
        <dbReference type="ARBA" id="ARBA00023128"/>
    </source>
</evidence>
<dbReference type="InterPro" id="IPR027417">
    <property type="entry name" value="P-loop_NTPase"/>
</dbReference>
<dbReference type="InterPro" id="IPR003959">
    <property type="entry name" value="ATPase_AAA_core"/>
</dbReference>
<keyword evidence="6" id="KW-0812">Transmembrane</keyword>
<keyword evidence="4" id="KW-0496">Mitochondrion</keyword>
<keyword evidence="6" id="KW-0472">Membrane</keyword>
<dbReference type="PROSITE" id="PS00674">
    <property type="entry name" value="AAA"/>
    <property type="match status" value="1"/>
</dbReference>
<dbReference type="GO" id="GO:0005741">
    <property type="term" value="C:mitochondrial outer membrane"/>
    <property type="evidence" value="ECO:0007669"/>
    <property type="project" value="TreeGrafter"/>
</dbReference>
<proteinExistence type="inferred from homology"/>
<dbReference type="InterPro" id="IPR003960">
    <property type="entry name" value="ATPase_AAA_CS"/>
</dbReference>
<evidence type="ECO:0000256" key="3">
    <source>
        <dbReference type="ARBA" id="ARBA00022840"/>
    </source>
</evidence>
<dbReference type="Gene3D" id="3.40.50.300">
    <property type="entry name" value="P-loop containing nucleotide triphosphate hydrolases"/>
    <property type="match status" value="1"/>
</dbReference>
<evidence type="ECO:0000256" key="6">
    <source>
        <dbReference type="SAM" id="Phobius"/>
    </source>
</evidence>
<reference evidence="9" key="3">
    <citation type="submission" date="2016-06" db="UniProtKB">
        <authorList>
            <consortium name="WormBaseParasite"/>
        </authorList>
    </citation>
    <scope>IDENTIFICATION</scope>
</reference>
<accession>A0A183BHF6</accession>
<comment type="similarity">
    <text evidence="5">Belongs to the AAA ATPase family.</text>
</comment>